<sequence>MSNKALFDLATTLNRRKVEVEEWKSEIECIYIREMTALEMEKFTTKTYKMKKGVMQAKPMEAMWAILAICAVQQDGEPLFTLVEWKNIPGSMVLRLGMIAFEVNDLDDESTIKKAAEDLKKVQNGNLSTS</sequence>
<dbReference type="AlphaFoldDB" id="A0A0F9TUX9"/>
<dbReference type="EMBL" id="LAZR01000998">
    <property type="protein sequence ID" value="KKN52921.1"/>
    <property type="molecule type" value="Genomic_DNA"/>
</dbReference>
<comment type="caution">
    <text evidence="1">The sequence shown here is derived from an EMBL/GenBank/DDBJ whole genome shotgun (WGS) entry which is preliminary data.</text>
</comment>
<evidence type="ECO:0000313" key="1">
    <source>
        <dbReference type="EMBL" id="KKN52921.1"/>
    </source>
</evidence>
<protein>
    <submittedName>
        <fullName evidence="1">Uncharacterized protein</fullName>
    </submittedName>
</protein>
<name>A0A0F9TUX9_9ZZZZ</name>
<reference evidence="1" key="1">
    <citation type="journal article" date="2015" name="Nature">
        <title>Complex archaea that bridge the gap between prokaryotes and eukaryotes.</title>
        <authorList>
            <person name="Spang A."/>
            <person name="Saw J.H."/>
            <person name="Jorgensen S.L."/>
            <person name="Zaremba-Niedzwiedzka K."/>
            <person name="Martijn J."/>
            <person name="Lind A.E."/>
            <person name="van Eijk R."/>
            <person name="Schleper C."/>
            <person name="Guy L."/>
            <person name="Ettema T.J."/>
        </authorList>
    </citation>
    <scope>NUCLEOTIDE SEQUENCE</scope>
</reference>
<proteinExistence type="predicted"/>
<organism evidence="1">
    <name type="scientific">marine sediment metagenome</name>
    <dbReference type="NCBI Taxonomy" id="412755"/>
    <lineage>
        <taxon>unclassified sequences</taxon>
        <taxon>metagenomes</taxon>
        <taxon>ecological metagenomes</taxon>
    </lineage>
</organism>
<accession>A0A0F9TUX9</accession>
<gene>
    <name evidence="1" type="ORF">LCGC14_0607830</name>
</gene>